<dbReference type="InterPro" id="IPR000719">
    <property type="entry name" value="Prot_kinase_dom"/>
</dbReference>
<evidence type="ECO:0000313" key="16">
    <source>
        <dbReference type="EMBL" id="SPD14508.1"/>
    </source>
</evidence>
<comment type="similarity">
    <text evidence="4">In the C-terminal section; belongs to the protein kinase superfamily. Ser/Thr protein kinase family.</text>
</comment>
<sequence>MSLCRCSLLCLSILLAIIEEHLFVDSASDKELNLGPVINITKHLSFPNFSFNNYPRISNDVRLLGSAKFSNEKGTLQIPDESQAIDLKHQAGRALYSSPIRLLDPHTKIPASFETTFAFQVNNATNFSSDSGHGGSGLTFIIVPDEFTVGRPGPWLAMLNDACEDNYKAVAIEFDTHRSPGFRDPNDNHVGINLGSIISTKTFNVSDVGVVLNDGSVHRAWITYDGPRRWMDIRLGSNDQDYPTKPIFSETLDLSPYLKEYMFIGFSASTGNLTQIHDVLSWNFTSTSQAFLRIPSTETCESRIMVEDSETTSNKKASAEPPGSFLIFVAVVALILVVLLSLYITSKCKHDQSSNSINIMLPEKKQRPRPPNKPHRFTISEISSATRCFSEFDVLGNDSRGVYYRGKLSNGCQVAVKRFSAQFLNSQGLDKRRVLKEIGSISKIRHPNLLPIRGWCQDNRQVMVVYEFFTNGSLDKWLFGVGVLPWTRRFKVVKDVAEALSFLHSKQLAHKNMKMSSVFLDVSFRAVLGDFGFVLSGNDSKQFESAVSQKVDVFEFGVFVLEVIAGRKRLESEMDQNVKDLLDFAWRMHEIDEKVKVVDGRMGSVINLKQAIRVLEIGLLCTLNESKGRPCMEEVLEFLSMETPTPELPPSRPVALFPYNSTTGLCSGYSCAPFK</sequence>
<evidence type="ECO:0000256" key="10">
    <source>
        <dbReference type="ARBA" id="ARBA00022989"/>
    </source>
</evidence>
<proteinExistence type="inferred from homology"/>
<dbReference type="InterPro" id="IPR050528">
    <property type="entry name" value="L-type_Lectin-RKs"/>
</dbReference>
<evidence type="ECO:0000256" key="13">
    <source>
        <dbReference type="SAM" id="Phobius"/>
    </source>
</evidence>
<gene>
    <name evidence="16" type="ORF">FSB_LOCUS42390</name>
</gene>
<keyword evidence="11 13" id="KW-0472">Membrane</keyword>
<evidence type="ECO:0000256" key="9">
    <source>
        <dbReference type="ARBA" id="ARBA00022840"/>
    </source>
</evidence>
<dbReference type="SUPFAM" id="SSF56112">
    <property type="entry name" value="Protein kinase-like (PK-like)"/>
    <property type="match status" value="1"/>
</dbReference>
<evidence type="ECO:0000256" key="5">
    <source>
        <dbReference type="ARBA" id="ARBA00022692"/>
    </source>
</evidence>
<evidence type="ECO:0000256" key="3">
    <source>
        <dbReference type="ARBA" id="ARBA00008536"/>
    </source>
</evidence>
<evidence type="ECO:0000256" key="2">
    <source>
        <dbReference type="ARBA" id="ARBA00007606"/>
    </source>
</evidence>
<dbReference type="EMBL" id="OIVN01003946">
    <property type="protein sequence ID" value="SPD14508.1"/>
    <property type="molecule type" value="Genomic_DNA"/>
</dbReference>
<accession>A0A2N9HR70</accession>
<evidence type="ECO:0000256" key="8">
    <source>
        <dbReference type="ARBA" id="ARBA00022741"/>
    </source>
</evidence>
<dbReference type="GO" id="GO:0030246">
    <property type="term" value="F:carbohydrate binding"/>
    <property type="evidence" value="ECO:0007669"/>
    <property type="project" value="UniProtKB-KW"/>
</dbReference>
<evidence type="ECO:0000259" key="15">
    <source>
        <dbReference type="PROSITE" id="PS50011"/>
    </source>
</evidence>
<evidence type="ECO:0000256" key="12">
    <source>
        <dbReference type="ARBA" id="ARBA00023170"/>
    </source>
</evidence>
<comment type="subcellular location">
    <subcellularLocation>
        <location evidence="1">Membrane</location>
        <topology evidence="1">Single-pass type I membrane protein</topology>
    </subcellularLocation>
</comment>
<feature type="domain" description="Protein kinase" evidence="15">
    <location>
        <begin position="389"/>
        <end position="648"/>
    </location>
</feature>
<dbReference type="PANTHER" id="PTHR27007">
    <property type="match status" value="1"/>
</dbReference>
<dbReference type="InterPro" id="IPR013320">
    <property type="entry name" value="ConA-like_dom_sf"/>
</dbReference>
<dbReference type="GO" id="GO:0016020">
    <property type="term" value="C:membrane"/>
    <property type="evidence" value="ECO:0007669"/>
    <property type="project" value="UniProtKB-SubCell"/>
</dbReference>
<keyword evidence="10 13" id="KW-1133">Transmembrane helix</keyword>
<evidence type="ECO:0000256" key="4">
    <source>
        <dbReference type="ARBA" id="ARBA00010217"/>
    </source>
</evidence>
<dbReference type="Gene3D" id="2.60.120.200">
    <property type="match status" value="1"/>
</dbReference>
<dbReference type="Gene3D" id="1.10.510.10">
    <property type="entry name" value="Transferase(Phosphotransferase) domain 1"/>
    <property type="match status" value="1"/>
</dbReference>
<name>A0A2N9HR70_FAGSY</name>
<keyword evidence="9" id="KW-0067">ATP-binding</keyword>
<dbReference type="PROSITE" id="PS50011">
    <property type="entry name" value="PROTEIN_KINASE_DOM"/>
    <property type="match status" value="1"/>
</dbReference>
<dbReference type="CDD" id="cd06899">
    <property type="entry name" value="lectin_legume_LecRK_Arcelin_ConA"/>
    <property type="match status" value="1"/>
</dbReference>
<keyword evidence="6 14" id="KW-0732">Signal</keyword>
<dbReference type="InterPro" id="IPR001220">
    <property type="entry name" value="Legume_lectin_dom"/>
</dbReference>
<dbReference type="InterPro" id="IPR011009">
    <property type="entry name" value="Kinase-like_dom_sf"/>
</dbReference>
<feature type="chain" id="PRO_5014828583" description="Protein kinase domain-containing protein" evidence="14">
    <location>
        <begin position="19"/>
        <end position="675"/>
    </location>
</feature>
<evidence type="ECO:0000256" key="11">
    <source>
        <dbReference type="ARBA" id="ARBA00023136"/>
    </source>
</evidence>
<organism evidence="16">
    <name type="scientific">Fagus sylvatica</name>
    <name type="common">Beechnut</name>
    <dbReference type="NCBI Taxonomy" id="28930"/>
    <lineage>
        <taxon>Eukaryota</taxon>
        <taxon>Viridiplantae</taxon>
        <taxon>Streptophyta</taxon>
        <taxon>Embryophyta</taxon>
        <taxon>Tracheophyta</taxon>
        <taxon>Spermatophyta</taxon>
        <taxon>Magnoliopsida</taxon>
        <taxon>eudicotyledons</taxon>
        <taxon>Gunneridae</taxon>
        <taxon>Pentapetalae</taxon>
        <taxon>rosids</taxon>
        <taxon>fabids</taxon>
        <taxon>Fagales</taxon>
        <taxon>Fagaceae</taxon>
        <taxon>Fagus</taxon>
    </lineage>
</organism>
<comment type="similarity">
    <text evidence="2">Belongs to the leguminous lectin family.</text>
</comment>
<keyword evidence="12" id="KW-0675">Receptor</keyword>
<keyword evidence="7" id="KW-0430">Lectin</keyword>
<dbReference type="GO" id="GO:0005524">
    <property type="term" value="F:ATP binding"/>
    <property type="evidence" value="ECO:0007669"/>
    <property type="project" value="UniProtKB-KW"/>
</dbReference>
<reference evidence="16" key="1">
    <citation type="submission" date="2018-02" db="EMBL/GenBank/DDBJ databases">
        <authorList>
            <person name="Cohen D.B."/>
            <person name="Kent A.D."/>
        </authorList>
    </citation>
    <scope>NUCLEOTIDE SEQUENCE</scope>
</reference>
<comment type="similarity">
    <text evidence="3">In the N-terminal section; belongs to the leguminous lectin family.</text>
</comment>
<dbReference type="Gene3D" id="3.30.200.20">
    <property type="entry name" value="Phosphorylase Kinase, domain 1"/>
    <property type="match status" value="1"/>
</dbReference>
<dbReference type="SUPFAM" id="SSF49899">
    <property type="entry name" value="Concanavalin A-like lectins/glucanases"/>
    <property type="match status" value="1"/>
</dbReference>
<protein>
    <recommendedName>
        <fullName evidence="15">Protein kinase domain-containing protein</fullName>
    </recommendedName>
</protein>
<dbReference type="AlphaFoldDB" id="A0A2N9HR70"/>
<keyword evidence="5 13" id="KW-0812">Transmembrane</keyword>
<dbReference type="GO" id="GO:0004672">
    <property type="term" value="F:protein kinase activity"/>
    <property type="evidence" value="ECO:0007669"/>
    <property type="project" value="InterPro"/>
</dbReference>
<evidence type="ECO:0000256" key="1">
    <source>
        <dbReference type="ARBA" id="ARBA00004479"/>
    </source>
</evidence>
<feature type="signal peptide" evidence="14">
    <location>
        <begin position="1"/>
        <end position="18"/>
    </location>
</feature>
<dbReference type="Pfam" id="PF00069">
    <property type="entry name" value="Pkinase"/>
    <property type="match status" value="1"/>
</dbReference>
<keyword evidence="8" id="KW-0547">Nucleotide-binding</keyword>
<dbReference type="Pfam" id="PF00139">
    <property type="entry name" value="Lectin_legB"/>
    <property type="match status" value="1"/>
</dbReference>
<evidence type="ECO:0000256" key="7">
    <source>
        <dbReference type="ARBA" id="ARBA00022734"/>
    </source>
</evidence>
<evidence type="ECO:0000256" key="14">
    <source>
        <dbReference type="SAM" id="SignalP"/>
    </source>
</evidence>
<feature type="transmembrane region" description="Helical" evidence="13">
    <location>
        <begin position="325"/>
        <end position="344"/>
    </location>
</feature>
<evidence type="ECO:0000256" key="6">
    <source>
        <dbReference type="ARBA" id="ARBA00022729"/>
    </source>
</evidence>